<reference evidence="2" key="1">
    <citation type="journal article" date="2020" name="mSystems">
        <title>Genome- and Community-Level Interaction Insights into Carbon Utilization and Element Cycling Functions of Hydrothermarchaeota in Hydrothermal Sediment.</title>
        <authorList>
            <person name="Zhou Z."/>
            <person name="Liu Y."/>
            <person name="Xu W."/>
            <person name="Pan J."/>
            <person name="Luo Z.H."/>
            <person name="Li M."/>
        </authorList>
    </citation>
    <scope>NUCLEOTIDE SEQUENCE [LARGE SCALE GENOMIC DNA]</scope>
    <source>
        <strain evidence="2">SpSt-1105</strain>
    </source>
</reference>
<gene>
    <name evidence="2" type="ORF">ENM66_06600</name>
</gene>
<dbReference type="EMBL" id="DRYQ01000093">
    <property type="protein sequence ID" value="HHQ51000.1"/>
    <property type="molecule type" value="Genomic_DNA"/>
</dbReference>
<accession>A0A7J3Z882</accession>
<name>A0A7J3Z882_9CREN</name>
<evidence type="ECO:0000313" key="2">
    <source>
        <dbReference type="EMBL" id="HHQ51000.1"/>
    </source>
</evidence>
<comment type="caution">
    <text evidence="2">The sequence shown here is derived from an EMBL/GenBank/DDBJ whole genome shotgun (WGS) entry which is preliminary data.</text>
</comment>
<dbReference type="SMART" id="SM00746">
    <property type="entry name" value="TRASH"/>
    <property type="match status" value="1"/>
</dbReference>
<dbReference type="Pfam" id="PF04945">
    <property type="entry name" value="YHS"/>
    <property type="match status" value="1"/>
</dbReference>
<protein>
    <submittedName>
        <fullName evidence="2">YHS domain-containing protein</fullName>
    </submittedName>
</protein>
<dbReference type="GO" id="GO:0016491">
    <property type="term" value="F:oxidoreductase activity"/>
    <property type="evidence" value="ECO:0007669"/>
    <property type="project" value="InterPro"/>
</dbReference>
<dbReference type="InterPro" id="IPR007029">
    <property type="entry name" value="YHS_dom"/>
</dbReference>
<proteinExistence type="predicted"/>
<dbReference type="SUPFAM" id="SSF47240">
    <property type="entry name" value="Ferritin-like"/>
    <property type="match status" value="1"/>
</dbReference>
<dbReference type="InterPro" id="IPR011017">
    <property type="entry name" value="TRASH_dom"/>
</dbReference>
<dbReference type="InterPro" id="IPR009078">
    <property type="entry name" value="Ferritin-like_SF"/>
</dbReference>
<evidence type="ECO:0000259" key="1">
    <source>
        <dbReference type="SMART" id="SM00746"/>
    </source>
</evidence>
<dbReference type="Gene3D" id="1.10.620.20">
    <property type="entry name" value="Ribonucleotide Reductase, subunit A"/>
    <property type="match status" value="1"/>
</dbReference>
<dbReference type="InterPro" id="IPR012348">
    <property type="entry name" value="RNR-like"/>
</dbReference>
<feature type="domain" description="TRASH" evidence="1">
    <location>
        <begin position="4"/>
        <end position="42"/>
    </location>
</feature>
<organism evidence="2">
    <name type="scientific">Ignisphaera aggregans</name>
    <dbReference type="NCBI Taxonomy" id="334771"/>
    <lineage>
        <taxon>Archaea</taxon>
        <taxon>Thermoproteota</taxon>
        <taxon>Thermoprotei</taxon>
        <taxon>Desulfurococcales</taxon>
        <taxon>Desulfurococcaceae</taxon>
        <taxon>Ignisphaera</taxon>
    </lineage>
</organism>
<dbReference type="AlphaFoldDB" id="A0A7J3Z882"/>
<sequence>MVKDPVCGMEVNPKTAKYKYFYRGRIYYFCSKHCYNMFIRNPDYYLEHGPVGMEH</sequence>